<reference evidence="5 6" key="1">
    <citation type="submission" date="2023-02" db="EMBL/GenBank/DDBJ databases">
        <title>Genome sequence of Mucilaginibacter jinjuensis strain KACC 16571.</title>
        <authorList>
            <person name="Kim S."/>
            <person name="Heo J."/>
            <person name="Kwon S.-W."/>
        </authorList>
    </citation>
    <scope>NUCLEOTIDE SEQUENCE [LARGE SCALE GENOMIC DNA]</scope>
    <source>
        <strain evidence="5 6">KACC 16571</strain>
    </source>
</reference>
<organism evidence="5 6">
    <name type="scientific">Mucilaginibacter jinjuensis</name>
    <dbReference type="NCBI Taxonomy" id="1176721"/>
    <lineage>
        <taxon>Bacteria</taxon>
        <taxon>Pseudomonadati</taxon>
        <taxon>Bacteroidota</taxon>
        <taxon>Sphingobacteriia</taxon>
        <taxon>Sphingobacteriales</taxon>
        <taxon>Sphingobacteriaceae</taxon>
        <taxon>Mucilaginibacter</taxon>
    </lineage>
</organism>
<dbReference type="PROSITE" id="PS01124">
    <property type="entry name" value="HTH_ARAC_FAMILY_2"/>
    <property type="match status" value="1"/>
</dbReference>
<sequence length="301" mass="34863">MTAQTAHTLINPNSKALAFQIYAFDDDSYFEALKNYNYYSIILVTKGKGKLWVDFSEYDFTEKGLMCFAIYQPFMIKADGEFEGLLINFHPDFFCIHRHQQEVSCNGVLFNNIYESPLVQLAEPEAQTLLNIVSELKAEMHNPELAQYELMVSYLKIFLINASRIKVNQNQLPKAFKTEKEPFILKTLQDAIEEHYKTKHSPGEYADLLNISARALNRISKMHFNRTLTNLIAERIIIEAKRELYLTSKPVKVIAYELGFNDEFYFSRFFKSNADVSPQMYRDTVGYARAEGIGGRDFEKN</sequence>
<evidence type="ECO:0000256" key="3">
    <source>
        <dbReference type="ARBA" id="ARBA00023163"/>
    </source>
</evidence>
<protein>
    <submittedName>
        <fullName evidence="5">Helix-turn-helix domain-containing protein</fullName>
    </submittedName>
</protein>
<name>A0ABY7T9C4_9SPHI</name>
<dbReference type="EMBL" id="CP117167">
    <property type="protein sequence ID" value="WCT13095.1"/>
    <property type="molecule type" value="Genomic_DNA"/>
</dbReference>
<evidence type="ECO:0000313" key="5">
    <source>
        <dbReference type="EMBL" id="WCT13095.1"/>
    </source>
</evidence>
<dbReference type="InterPro" id="IPR018060">
    <property type="entry name" value="HTH_AraC"/>
</dbReference>
<evidence type="ECO:0000256" key="1">
    <source>
        <dbReference type="ARBA" id="ARBA00023015"/>
    </source>
</evidence>
<gene>
    <name evidence="5" type="ORF">PQO05_04000</name>
</gene>
<dbReference type="InterPro" id="IPR009057">
    <property type="entry name" value="Homeodomain-like_sf"/>
</dbReference>
<evidence type="ECO:0000313" key="6">
    <source>
        <dbReference type="Proteomes" id="UP001216139"/>
    </source>
</evidence>
<evidence type="ECO:0000259" key="4">
    <source>
        <dbReference type="PROSITE" id="PS01124"/>
    </source>
</evidence>
<dbReference type="SMART" id="SM00342">
    <property type="entry name" value="HTH_ARAC"/>
    <property type="match status" value="1"/>
</dbReference>
<dbReference type="Pfam" id="PF12833">
    <property type="entry name" value="HTH_18"/>
    <property type="match status" value="1"/>
</dbReference>
<dbReference type="InterPro" id="IPR037923">
    <property type="entry name" value="HTH-like"/>
</dbReference>
<keyword evidence="6" id="KW-1185">Reference proteome</keyword>
<dbReference type="RefSeq" id="WP_273631364.1">
    <property type="nucleotide sequence ID" value="NZ_CP117167.1"/>
</dbReference>
<dbReference type="SUPFAM" id="SSF46689">
    <property type="entry name" value="Homeodomain-like"/>
    <property type="match status" value="1"/>
</dbReference>
<dbReference type="SUPFAM" id="SSF51215">
    <property type="entry name" value="Regulatory protein AraC"/>
    <property type="match status" value="1"/>
</dbReference>
<keyword evidence="2" id="KW-0238">DNA-binding</keyword>
<keyword evidence="3" id="KW-0804">Transcription</keyword>
<dbReference type="Proteomes" id="UP001216139">
    <property type="component" value="Chromosome"/>
</dbReference>
<feature type="domain" description="HTH araC/xylS-type" evidence="4">
    <location>
        <begin position="186"/>
        <end position="284"/>
    </location>
</feature>
<dbReference type="PANTHER" id="PTHR43280">
    <property type="entry name" value="ARAC-FAMILY TRANSCRIPTIONAL REGULATOR"/>
    <property type="match status" value="1"/>
</dbReference>
<keyword evidence="1" id="KW-0805">Transcription regulation</keyword>
<evidence type="ECO:0000256" key="2">
    <source>
        <dbReference type="ARBA" id="ARBA00023125"/>
    </source>
</evidence>
<accession>A0ABY7T9C4</accession>
<dbReference type="Gene3D" id="1.10.10.60">
    <property type="entry name" value="Homeodomain-like"/>
    <property type="match status" value="1"/>
</dbReference>
<dbReference type="PANTHER" id="PTHR43280:SF32">
    <property type="entry name" value="TRANSCRIPTIONAL REGULATORY PROTEIN"/>
    <property type="match status" value="1"/>
</dbReference>
<proteinExistence type="predicted"/>